<accession>A0A382K6N9</accession>
<name>A0A382K6N9_9ZZZZ</name>
<feature type="non-terminal residue" evidence="1">
    <location>
        <position position="113"/>
    </location>
</feature>
<organism evidence="1">
    <name type="scientific">marine metagenome</name>
    <dbReference type="NCBI Taxonomy" id="408172"/>
    <lineage>
        <taxon>unclassified sequences</taxon>
        <taxon>metagenomes</taxon>
        <taxon>ecological metagenomes</taxon>
    </lineage>
</organism>
<proteinExistence type="predicted"/>
<evidence type="ECO:0000313" key="1">
    <source>
        <dbReference type="EMBL" id="SVC19193.1"/>
    </source>
</evidence>
<dbReference type="AlphaFoldDB" id="A0A382K6N9"/>
<dbReference type="PANTHER" id="PTHR43056">
    <property type="entry name" value="PEPTIDASE S9 PROLYL OLIGOPEPTIDASE"/>
    <property type="match status" value="1"/>
</dbReference>
<dbReference type="InterPro" id="IPR050585">
    <property type="entry name" value="Xaa-Pro_dipeptidyl-ppase/CocE"/>
</dbReference>
<evidence type="ECO:0008006" key="2">
    <source>
        <dbReference type="Google" id="ProtNLM"/>
    </source>
</evidence>
<dbReference type="EMBL" id="UINC01078274">
    <property type="protein sequence ID" value="SVC19193.1"/>
    <property type="molecule type" value="Genomic_DNA"/>
</dbReference>
<gene>
    <name evidence="1" type="ORF">METZ01_LOCUS272047</name>
</gene>
<sequence>MTITKPCGTWESAITSEMLVGGAVRLGEIVTDGDDVWWAESRPDEGGRTVLVRNGMDQTDQNTNVRTLVHEYGGSAWRVRNGILVYSQYSDQRLYLLDKSGDSIPLTPEPEIQ</sequence>
<dbReference type="PANTHER" id="PTHR43056:SF5">
    <property type="entry name" value="PEPTIDASE S9 PROLYL OLIGOPEPTIDASE CATALYTIC DOMAIN-CONTAINING PROTEIN"/>
    <property type="match status" value="1"/>
</dbReference>
<reference evidence="1" key="1">
    <citation type="submission" date="2018-05" db="EMBL/GenBank/DDBJ databases">
        <authorList>
            <person name="Lanie J.A."/>
            <person name="Ng W.-L."/>
            <person name="Kazmierczak K.M."/>
            <person name="Andrzejewski T.M."/>
            <person name="Davidsen T.M."/>
            <person name="Wayne K.J."/>
            <person name="Tettelin H."/>
            <person name="Glass J.I."/>
            <person name="Rusch D."/>
            <person name="Podicherti R."/>
            <person name="Tsui H.-C.T."/>
            <person name="Winkler M.E."/>
        </authorList>
    </citation>
    <scope>NUCLEOTIDE SEQUENCE</scope>
</reference>
<protein>
    <recommendedName>
        <fullName evidence="2">Dipeptidylpeptidase IV N-terminal domain-containing protein</fullName>
    </recommendedName>
</protein>